<dbReference type="EMBL" id="BRXU01000035">
    <property type="protein sequence ID" value="GLC60545.1"/>
    <property type="molecule type" value="Genomic_DNA"/>
</dbReference>
<accession>A0A9W6BZ61</accession>
<organism evidence="1 2">
    <name type="scientific">Pleodorina starrii</name>
    <dbReference type="NCBI Taxonomy" id="330485"/>
    <lineage>
        <taxon>Eukaryota</taxon>
        <taxon>Viridiplantae</taxon>
        <taxon>Chlorophyta</taxon>
        <taxon>core chlorophytes</taxon>
        <taxon>Chlorophyceae</taxon>
        <taxon>CS clade</taxon>
        <taxon>Chlamydomonadales</taxon>
        <taxon>Volvocaceae</taxon>
        <taxon>Pleodorina</taxon>
    </lineage>
</organism>
<gene>
    <name evidence="1" type="primary">PLEST009824</name>
    <name evidence="1" type="ORF">PLESTB_001625300</name>
</gene>
<dbReference type="AlphaFoldDB" id="A0A9W6BZ61"/>
<dbReference type="Proteomes" id="UP001165080">
    <property type="component" value="Unassembled WGS sequence"/>
</dbReference>
<name>A0A9W6BZ61_9CHLO</name>
<protein>
    <submittedName>
        <fullName evidence="1">Uncharacterized protein</fullName>
    </submittedName>
</protein>
<sequence length="107" mass="11038">MQHAPATFDKFRFLAYDNSLGSTCDPAWTSSATISVQLASPPLPPSHLGKVEQAVRCTAYDSGVSPAGFVTVNVSTAPACSSARTRKGRPTLIAANSGLPLLTSTSG</sequence>
<proteinExistence type="predicted"/>
<keyword evidence="2" id="KW-1185">Reference proteome</keyword>
<evidence type="ECO:0000313" key="1">
    <source>
        <dbReference type="EMBL" id="GLC60545.1"/>
    </source>
</evidence>
<reference evidence="1 2" key="1">
    <citation type="journal article" date="2023" name="Commun. Biol.">
        <title>Reorganization of the ancestral sex-determining regions during the evolution of trioecy in Pleodorina starrii.</title>
        <authorList>
            <person name="Takahashi K."/>
            <person name="Suzuki S."/>
            <person name="Kawai-Toyooka H."/>
            <person name="Yamamoto K."/>
            <person name="Hamaji T."/>
            <person name="Ootsuki R."/>
            <person name="Yamaguchi H."/>
            <person name="Kawachi M."/>
            <person name="Higashiyama T."/>
            <person name="Nozaki H."/>
        </authorList>
    </citation>
    <scope>NUCLEOTIDE SEQUENCE [LARGE SCALE GENOMIC DNA]</scope>
    <source>
        <strain evidence="1 2">NIES-4479</strain>
    </source>
</reference>
<comment type="caution">
    <text evidence="1">The sequence shown here is derived from an EMBL/GenBank/DDBJ whole genome shotgun (WGS) entry which is preliminary data.</text>
</comment>
<evidence type="ECO:0000313" key="2">
    <source>
        <dbReference type="Proteomes" id="UP001165080"/>
    </source>
</evidence>